<keyword evidence="4 10" id="KW-0645">Protease</keyword>
<proteinExistence type="inferred from homology"/>
<keyword evidence="6 10" id="KW-0378">Hydrolase</keyword>
<evidence type="ECO:0000256" key="11">
    <source>
        <dbReference type="SAM" id="Phobius"/>
    </source>
</evidence>
<dbReference type="PROSITE" id="PS51892">
    <property type="entry name" value="SUBTILASE"/>
    <property type="match status" value="1"/>
</dbReference>
<dbReference type="Gene3D" id="3.40.50.200">
    <property type="entry name" value="Peptidase S8/S53 domain"/>
    <property type="match status" value="1"/>
</dbReference>
<evidence type="ECO:0000313" key="14">
    <source>
        <dbReference type="EMBL" id="GAA4753003.1"/>
    </source>
</evidence>
<evidence type="ECO:0000256" key="5">
    <source>
        <dbReference type="ARBA" id="ARBA00022692"/>
    </source>
</evidence>
<dbReference type="GO" id="GO:0006508">
    <property type="term" value="P:proteolysis"/>
    <property type="evidence" value="ECO:0007669"/>
    <property type="project" value="UniProtKB-KW"/>
</dbReference>
<dbReference type="PANTHER" id="PTHR43806:SF11">
    <property type="entry name" value="CEREVISIN-RELATED"/>
    <property type="match status" value="1"/>
</dbReference>
<dbReference type="InterPro" id="IPR000209">
    <property type="entry name" value="Peptidase_S8/S53_dom"/>
</dbReference>
<keyword evidence="12" id="KW-0732">Signal</keyword>
<dbReference type="NCBIfam" id="TIGR03921">
    <property type="entry name" value="T7SS_mycosin"/>
    <property type="match status" value="1"/>
</dbReference>
<feature type="domain" description="Peptidase S8/S53" evidence="13">
    <location>
        <begin position="88"/>
        <end position="382"/>
    </location>
</feature>
<dbReference type="Pfam" id="PF00082">
    <property type="entry name" value="Peptidase_S8"/>
    <property type="match status" value="1"/>
</dbReference>
<evidence type="ECO:0000256" key="9">
    <source>
        <dbReference type="ARBA" id="ARBA00023136"/>
    </source>
</evidence>
<organism evidence="14 15">
    <name type="scientific">Gordonia alkaliphila</name>
    <dbReference type="NCBI Taxonomy" id="1053547"/>
    <lineage>
        <taxon>Bacteria</taxon>
        <taxon>Bacillati</taxon>
        <taxon>Actinomycetota</taxon>
        <taxon>Actinomycetes</taxon>
        <taxon>Mycobacteriales</taxon>
        <taxon>Gordoniaceae</taxon>
        <taxon>Gordonia</taxon>
    </lineage>
</organism>
<dbReference type="SUPFAM" id="SSF52743">
    <property type="entry name" value="Subtilisin-like"/>
    <property type="match status" value="1"/>
</dbReference>
<protein>
    <submittedName>
        <fullName evidence="14">Type VII secretion system ESX-3 serine protease mycosin MycP3</fullName>
    </submittedName>
</protein>
<evidence type="ECO:0000256" key="8">
    <source>
        <dbReference type="ARBA" id="ARBA00022989"/>
    </source>
</evidence>
<reference evidence="15" key="1">
    <citation type="journal article" date="2019" name="Int. J. Syst. Evol. Microbiol.">
        <title>The Global Catalogue of Microorganisms (GCM) 10K type strain sequencing project: providing services to taxonomists for standard genome sequencing and annotation.</title>
        <authorList>
            <consortium name="The Broad Institute Genomics Platform"/>
            <consortium name="The Broad Institute Genome Sequencing Center for Infectious Disease"/>
            <person name="Wu L."/>
            <person name="Ma J."/>
        </authorList>
    </citation>
    <scope>NUCLEOTIDE SEQUENCE [LARGE SCALE GENOMIC DNA]</scope>
    <source>
        <strain evidence="15">JCM 18077</strain>
    </source>
</reference>
<dbReference type="PRINTS" id="PR00723">
    <property type="entry name" value="SUBTILISIN"/>
</dbReference>
<dbReference type="PROSITE" id="PS00136">
    <property type="entry name" value="SUBTILASE_ASP"/>
    <property type="match status" value="1"/>
</dbReference>
<keyword evidence="3" id="KW-1003">Cell membrane</keyword>
<dbReference type="InterPro" id="IPR023834">
    <property type="entry name" value="T7SS_pept_S8A_mycosin"/>
</dbReference>
<feature type="transmembrane region" description="Helical" evidence="11">
    <location>
        <begin position="418"/>
        <end position="438"/>
    </location>
</feature>
<dbReference type="InterPro" id="IPR050131">
    <property type="entry name" value="Peptidase_S8_subtilisin-like"/>
</dbReference>
<evidence type="ECO:0000256" key="1">
    <source>
        <dbReference type="ARBA" id="ARBA00004162"/>
    </source>
</evidence>
<evidence type="ECO:0000313" key="15">
    <source>
        <dbReference type="Proteomes" id="UP001500822"/>
    </source>
</evidence>
<feature type="chain" id="PRO_5045589687" evidence="12">
    <location>
        <begin position="29"/>
        <end position="455"/>
    </location>
</feature>
<evidence type="ECO:0000256" key="7">
    <source>
        <dbReference type="ARBA" id="ARBA00022825"/>
    </source>
</evidence>
<evidence type="ECO:0000256" key="3">
    <source>
        <dbReference type="ARBA" id="ARBA00022475"/>
    </source>
</evidence>
<keyword evidence="15" id="KW-1185">Reference proteome</keyword>
<dbReference type="RefSeq" id="WP_345313758.1">
    <property type="nucleotide sequence ID" value="NZ_BAABIE010000011.1"/>
</dbReference>
<evidence type="ECO:0000256" key="4">
    <source>
        <dbReference type="ARBA" id="ARBA00022670"/>
    </source>
</evidence>
<dbReference type="InterPro" id="IPR036852">
    <property type="entry name" value="Peptidase_S8/S53_dom_sf"/>
</dbReference>
<evidence type="ECO:0000256" key="6">
    <source>
        <dbReference type="ARBA" id="ARBA00022801"/>
    </source>
</evidence>
<dbReference type="InterPro" id="IPR015500">
    <property type="entry name" value="Peptidase_S8_subtilisin-rel"/>
</dbReference>
<feature type="active site" description="Charge relay system" evidence="10">
    <location>
        <position position="128"/>
    </location>
</feature>
<feature type="signal peptide" evidence="12">
    <location>
        <begin position="1"/>
        <end position="28"/>
    </location>
</feature>
<keyword evidence="5 11" id="KW-0812">Transmembrane</keyword>
<dbReference type="EMBL" id="BAABIE010000011">
    <property type="protein sequence ID" value="GAA4753003.1"/>
    <property type="molecule type" value="Genomic_DNA"/>
</dbReference>
<comment type="caution">
    <text evidence="14">The sequence shown here is derived from an EMBL/GenBank/DDBJ whole genome shotgun (WGS) entry which is preliminary data.</text>
</comment>
<evidence type="ECO:0000256" key="2">
    <source>
        <dbReference type="ARBA" id="ARBA00011073"/>
    </source>
</evidence>
<keyword evidence="9 11" id="KW-0472">Membrane</keyword>
<dbReference type="PROSITE" id="PS00137">
    <property type="entry name" value="SUBTILASE_HIS"/>
    <property type="match status" value="1"/>
</dbReference>
<feature type="active site" description="Charge relay system" evidence="10">
    <location>
        <position position="97"/>
    </location>
</feature>
<accession>A0ABP8ZCY7</accession>
<keyword evidence="8 11" id="KW-1133">Transmembrane helix</keyword>
<evidence type="ECO:0000256" key="12">
    <source>
        <dbReference type="SAM" id="SignalP"/>
    </source>
</evidence>
<comment type="similarity">
    <text evidence="2 10">Belongs to the peptidase S8 family.</text>
</comment>
<dbReference type="InterPro" id="IPR022398">
    <property type="entry name" value="Peptidase_S8_His-AS"/>
</dbReference>
<feature type="active site" description="Charge relay system" evidence="10">
    <location>
        <position position="336"/>
    </location>
</feature>
<sequence>MAASGAATRLVAVAALAVLAAAPGPAGARPDPVVAALVPVSAQPLGPAQPTEQRTHCARPAPLTADPAAEPAGHRLLDIAQAWRFSRGAGVTVAVIDTGVTPHQRLNRPTAGGDYVSTGDGLTDCDLHGTLVAGIIAARSSSTDGFAGVAPETRLIAIRQSSGAYEARDRRGSAASMGAGYGPLSTLAKAIVRATELGARVINISEAACLPAGTAVDDDAVASALAFARSRDAVVVAAAGNLSDVGGCREQNPLAAASARDAWNQVRSTASPARFGREILTVGAVDATTAAPAPFSLAGPWVTVAAPGTEVVSVAGGRLVDALDGEDGPRRLAGTSYATAYVSGVVALVRARFPELSADDVIDRIVRTARGGPDQDAATGYGVVDPVAALTADLPNAAAAPPPTRLAAPHPDRPDHRAAITVACTLAGGAAVLVAAFASKRRRRTPAPEHGSGSS</sequence>
<evidence type="ECO:0000259" key="13">
    <source>
        <dbReference type="Pfam" id="PF00082"/>
    </source>
</evidence>
<dbReference type="Proteomes" id="UP001500822">
    <property type="component" value="Unassembled WGS sequence"/>
</dbReference>
<keyword evidence="7 10" id="KW-0720">Serine protease</keyword>
<gene>
    <name evidence="14" type="primary">mycP3</name>
    <name evidence="14" type="ORF">GCM10023217_25220</name>
</gene>
<dbReference type="InterPro" id="IPR023827">
    <property type="entry name" value="Peptidase_S8_Asp-AS"/>
</dbReference>
<dbReference type="PANTHER" id="PTHR43806">
    <property type="entry name" value="PEPTIDASE S8"/>
    <property type="match status" value="1"/>
</dbReference>
<comment type="subcellular location">
    <subcellularLocation>
        <location evidence="1">Cell membrane</location>
        <topology evidence="1">Single-pass membrane protein</topology>
    </subcellularLocation>
</comment>
<name>A0ABP8ZCY7_9ACTN</name>
<evidence type="ECO:0000256" key="10">
    <source>
        <dbReference type="PROSITE-ProRule" id="PRU01240"/>
    </source>
</evidence>
<dbReference type="GO" id="GO:0008233">
    <property type="term" value="F:peptidase activity"/>
    <property type="evidence" value="ECO:0007669"/>
    <property type="project" value="UniProtKB-KW"/>
</dbReference>